<dbReference type="PANTHER" id="PTHR43178:SF2">
    <property type="entry name" value="DIHYDROLIPOYLLYSINE-RESIDUE ACETYLTRANSFERASE COMPONENT OF PYRUVATE DEHYDROGENASE COMPLEX"/>
    <property type="match status" value="1"/>
</dbReference>
<evidence type="ECO:0000256" key="2">
    <source>
        <dbReference type="ARBA" id="ARBA00011484"/>
    </source>
</evidence>
<accession>A0A558CVK3</accession>
<dbReference type="InterPro" id="IPR050743">
    <property type="entry name" value="2-oxoacid_DH_E2_comp"/>
</dbReference>
<keyword evidence="6 9" id="KW-0012">Acyltransferase</keyword>
<dbReference type="Gene3D" id="4.10.320.10">
    <property type="entry name" value="E3-binding domain"/>
    <property type="match status" value="1"/>
</dbReference>
<evidence type="ECO:0000256" key="9">
    <source>
        <dbReference type="RuleBase" id="RU361137"/>
    </source>
</evidence>
<dbReference type="AlphaFoldDB" id="A0A558CVK3"/>
<dbReference type="GO" id="GO:0004742">
    <property type="term" value="F:dihydrolipoyllysine-residue acetyltransferase activity"/>
    <property type="evidence" value="ECO:0007669"/>
    <property type="project" value="UniProtKB-UniRule"/>
</dbReference>
<dbReference type="PROSITE" id="PS51826">
    <property type="entry name" value="PSBD"/>
    <property type="match status" value="1"/>
</dbReference>
<keyword evidence="5 9" id="KW-0450">Lipoyl</keyword>
<keyword evidence="3 9" id="KW-0808">Transferase</keyword>
<evidence type="ECO:0000259" key="12">
    <source>
        <dbReference type="PROSITE" id="PS51826"/>
    </source>
</evidence>
<protein>
    <recommendedName>
        <fullName evidence="9">Acetyltransferase component of pyruvate dehydrogenase complex</fullName>
        <ecNumber evidence="9">2.3.1.12</ecNumber>
    </recommendedName>
</protein>
<sequence length="443" mass="47394">MTIKEILVPDIGDFSEVELIEILVAPGDTIAVDDPLITLESDKASMEVPASDAGIVKELKVTIGDKLSEGSLILLLEVEEGAAAAEPKAAEPTSVTPPAPATAIAPVNAVAVTSSAAPVTEPATNLRDVSFERTHASPAVRRIAREKGIDLNTLQGTGRKGRITREDLSNAGQRVLKAFVESTKGGQPAGSSTAAPTTSGIPAIPEQDFSKFGEIEFQPLSKIKRLTGINLSRAWLNVPHVTHHDETDISEVEAFRKSLKTETEKQGVRVTLLSFFMKACAAALKSYPTFNSSLDGSGENLILKKYINIGIAVDTPNGLVVPVIRDVDKKSIFELSAELMEMSVKARDKKLKPADMQGATFTISSLGGIGGTAFTPIVNAPEVAILGLTRSQMKPVWNGSEFIPRLMQPMSLSYDHRVIDGAQAAHFVRTLGILMNDVRRLLL</sequence>
<evidence type="ECO:0000256" key="7">
    <source>
        <dbReference type="ARBA" id="ARBA00025211"/>
    </source>
</evidence>
<dbReference type="Gene3D" id="2.40.50.100">
    <property type="match status" value="1"/>
</dbReference>
<dbReference type="SUPFAM" id="SSF47005">
    <property type="entry name" value="Peripheral subunit-binding domain of 2-oxo acid dehydrogenase complex"/>
    <property type="match status" value="1"/>
</dbReference>
<dbReference type="InterPro" id="IPR001078">
    <property type="entry name" value="2-oxoacid_DH_actylTfrase"/>
</dbReference>
<dbReference type="GO" id="GO:0031405">
    <property type="term" value="F:lipoic acid binding"/>
    <property type="evidence" value="ECO:0007669"/>
    <property type="project" value="TreeGrafter"/>
</dbReference>
<dbReference type="CDD" id="cd06849">
    <property type="entry name" value="lipoyl_domain"/>
    <property type="match status" value="1"/>
</dbReference>
<name>A0A558CVK3_9GAMM</name>
<dbReference type="InterPro" id="IPR003016">
    <property type="entry name" value="2-oxoA_DH_lipoyl-BS"/>
</dbReference>
<dbReference type="PANTHER" id="PTHR43178">
    <property type="entry name" value="DIHYDROLIPOAMIDE ACETYLTRANSFERASE COMPONENT OF PYRUVATE DEHYDROGENASE COMPLEX"/>
    <property type="match status" value="1"/>
</dbReference>
<organism evidence="13 14">
    <name type="scientific">Sedimenticola thiotaurini</name>
    <dbReference type="NCBI Taxonomy" id="1543721"/>
    <lineage>
        <taxon>Bacteria</taxon>
        <taxon>Pseudomonadati</taxon>
        <taxon>Pseudomonadota</taxon>
        <taxon>Gammaproteobacteria</taxon>
        <taxon>Chromatiales</taxon>
        <taxon>Sedimenticolaceae</taxon>
        <taxon>Sedimenticola</taxon>
    </lineage>
</organism>
<dbReference type="Pfam" id="PF02817">
    <property type="entry name" value="E3_binding"/>
    <property type="match status" value="1"/>
</dbReference>
<dbReference type="SUPFAM" id="SSF52777">
    <property type="entry name" value="CoA-dependent acyltransferases"/>
    <property type="match status" value="1"/>
</dbReference>
<comment type="catalytic activity">
    <reaction evidence="8 9">
        <text>N(6)-[(R)-dihydrolipoyl]-L-lysyl-[protein] + acetyl-CoA = N(6)-[(R)-S(8)-acetyldihydrolipoyl]-L-lysyl-[protein] + CoA</text>
        <dbReference type="Rhea" id="RHEA:17017"/>
        <dbReference type="Rhea" id="RHEA-COMP:10475"/>
        <dbReference type="Rhea" id="RHEA-COMP:10478"/>
        <dbReference type="ChEBI" id="CHEBI:57287"/>
        <dbReference type="ChEBI" id="CHEBI:57288"/>
        <dbReference type="ChEBI" id="CHEBI:83100"/>
        <dbReference type="ChEBI" id="CHEBI:83111"/>
        <dbReference type="EC" id="2.3.1.12"/>
    </reaction>
</comment>
<comment type="function">
    <text evidence="7">The pyruvate dehydrogenase complex catalyzes the overall conversion of pyruvate to acetyl-CoA and CO(2). It contains multiple copies of three enzymatic components: pyruvate dehydrogenase (E1), dihydrolipoamide acetyltransferase (E2) and lipoamide dehydrogenase (E3).</text>
</comment>
<reference evidence="13 14" key="1">
    <citation type="submission" date="2019-07" db="EMBL/GenBank/DDBJ databases">
        <title>The pathways for chlorine oxyanion respiration interact through the shared metabolite chlorate.</title>
        <authorList>
            <person name="Barnum T.P."/>
            <person name="Cheng Y."/>
            <person name="Hill K.A."/>
            <person name="Lucas L.N."/>
            <person name="Carlson H.K."/>
            <person name="Coates J.D."/>
        </authorList>
    </citation>
    <scope>NUCLEOTIDE SEQUENCE [LARGE SCALE GENOMIC DNA]</scope>
    <source>
        <strain evidence="13">BK-3</strain>
    </source>
</reference>
<dbReference type="NCBIfam" id="TIGR01348">
    <property type="entry name" value="PDHac_trf_long"/>
    <property type="match status" value="1"/>
</dbReference>
<dbReference type="EC" id="2.3.1.12" evidence="9"/>
<evidence type="ECO:0000256" key="6">
    <source>
        <dbReference type="ARBA" id="ARBA00023315"/>
    </source>
</evidence>
<dbReference type="InterPro" id="IPR004167">
    <property type="entry name" value="PSBD"/>
</dbReference>
<dbReference type="Pfam" id="PF00364">
    <property type="entry name" value="Biotin_lipoyl"/>
    <property type="match status" value="1"/>
</dbReference>
<dbReference type="GO" id="GO:0045254">
    <property type="term" value="C:pyruvate dehydrogenase complex"/>
    <property type="evidence" value="ECO:0007669"/>
    <property type="project" value="UniProtKB-UniRule"/>
</dbReference>
<dbReference type="FunFam" id="2.40.50.100:FF:000009">
    <property type="entry name" value="Acetyltransferase component of pyruvate dehydrogenase complex"/>
    <property type="match status" value="1"/>
</dbReference>
<dbReference type="InterPro" id="IPR006256">
    <property type="entry name" value="AcTrfase_Pyrv_DH_cplx"/>
</dbReference>
<feature type="domain" description="Lipoyl-binding" evidence="11">
    <location>
        <begin position="3"/>
        <end position="77"/>
    </location>
</feature>
<comment type="caution">
    <text evidence="13">The sequence shown here is derived from an EMBL/GenBank/DDBJ whole genome shotgun (WGS) entry which is preliminary data.</text>
</comment>
<dbReference type="Gene3D" id="3.30.559.10">
    <property type="entry name" value="Chloramphenicol acetyltransferase-like domain"/>
    <property type="match status" value="1"/>
</dbReference>
<dbReference type="InterPro" id="IPR036625">
    <property type="entry name" value="E3-bd_dom_sf"/>
</dbReference>
<dbReference type="GO" id="GO:0006086">
    <property type="term" value="P:pyruvate decarboxylation to acetyl-CoA"/>
    <property type="evidence" value="ECO:0007669"/>
    <property type="project" value="UniProtKB-UniRule"/>
</dbReference>
<feature type="domain" description="Peripheral subunit-binding (PSBD)" evidence="12">
    <location>
        <begin position="135"/>
        <end position="172"/>
    </location>
</feature>
<dbReference type="FunFam" id="3.30.559.10:FF:000004">
    <property type="entry name" value="Acetyltransferase component of pyruvate dehydrogenase complex"/>
    <property type="match status" value="1"/>
</dbReference>
<evidence type="ECO:0000259" key="11">
    <source>
        <dbReference type="PROSITE" id="PS50968"/>
    </source>
</evidence>
<evidence type="ECO:0000313" key="14">
    <source>
        <dbReference type="Proteomes" id="UP000317355"/>
    </source>
</evidence>
<dbReference type="PROSITE" id="PS50968">
    <property type="entry name" value="BIOTINYL_LIPOYL"/>
    <property type="match status" value="1"/>
</dbReference>
<dbReference type="PROSITE" id="PS00189">
    <property type="entry name" value="LIPOYL"/>
    <property type="match status" value="1"/>
</dbReference>
<proteinExistence type="inferred from homology"/>
<dbReference type="Pfam" id="PF00198">
    <property type="entry name" value="2-oxoacid_dh"/>
    <property type="match status" value="1"/>
</dbReference>
<evidence type="ECO:0000256" key="4">
    <source>
        <dbReference type="ARBA" id="ARBA00022737"/>
    </source>
</evidence>
<feature type="region of interest" description="Disordered" evidence="10">
    <location>
        <begin position="183"/>
        <end position="203"/>
    </location>
</feature>
<evidence type="ECO:0000256" key="3">
    <source>
        <dbReference type="ARBA" id="ARBA00022679"/>
    </source>
</evidence>
<dbReference type="GO" id="GO:0005737">
    <property type="term" value="C:cytoplasm"/>
    <property type="evidence" value="ECO:0007669"/>
    <property type="project" value="TreeGrafter"/>
</dbReference>
<gene>
    <name evidence="13" type="primary">aceF</name>
    <name evidence="13" type="ORF">FHK82_12865</name>
</gene>
<evidence type="ECO:0000256" key="1">
    <source>
        <dbReference type="ARBA" id="ARBA00007317"/>
    </source>
</evidence>
<feature type="compositionally biased region" description="Polar residues" evidence="10">
    <location>
        <begin position="189"/>
        <end position="200"/>
    </location>
</feature>
<dbReference type="Proteomes" id="UP000317355">
    <property type="component" value="Unassembled WGS sequence"/>
</dbReference>
<dbReference type="InterPro" id="IPR023213">
    <property type="entry name" value="CAT-like_dom_sf"/>
</dbReference>
<evidence type="ECO:0000256" key="10">
    <source>
        <dbReference type="SAM" id="MobiDB-lite"/>
    </source>
</evidence>
<comment type="cofactor">
    <cofactor evidence="9">
        <name>(R)-lipoate</name>
        <dbReference type="ChEBI" id="CHEBI:83088"/>
    </cofactor>
    <text evidence="9">Binds 1 lipoyl cofactor covalently.</text>
</comment>
<evidence type="ECO:0000313" key="13">
    <source>
        <dbReference type="EMBL" id="TVT52799.1"/>
    </source>
</evidence>
<dbReference type="SUPFAM" id="SSF51230">
    <property type="entry name" value="Single hybrid motif"/>
    <property type="match status" value="1"/>
</dbReference>
<comment type="similarity">
    <text evidence="1 9">Belongs to the 2-oxoacid dehydrogenase family.</text>
</comment>
<dbReference type="InterPro" id="IPR000089">
    <property type="entry name" value="Biotin_lipoyl"/>
</dbReference>
<comment type="subunit">
    <text evidence="2 9">Forms a 24-polypeptide structural core with octahedral symmetry.</text>
</comment>
<dbReference type="InterPro" id="IPR011053">
    <property type="entry name" value="Single_hybrid_motif"/>
</dbReference>
<dbReference type="EMBL" id="VMRY01000064">
    <property type="protein sequence ID" value="TVT52799.1"/>
    <property type="molecule type" value="Genomic_DNA"/>
</dbReference>
<evidence type="ECO:0000256" key="8">
    <source>
        <dbReference type="ARBA" id="ARBA00048370"/>
    </source>
</evidence>
<dbReference type="STRING" id="1543721.AAY24_01105"/>
<keyword evidence="4" id="KW-0677">Repeat</keyword>
<evidence type="ECO:0000256" key="5">
    <source>
        <dbReference type="ARBA" id="ARBA00022823"/>
    </source>
</evidence>